<reference evidence="3" key="1">
    <citation type="journal article" date="2021" name="Syst. Appl. Microbiol.">
        <title>Roseomonas hellenica sp. nov., isolated from roots of wild-growing Alkanna tinctoria.</title>
        <authorList>
            <person name="Rat A."/>
            <person name="Naranjo H.D."/>
            <person name="Lebbe L."/>
            <person name="Cnockaert M."/>
            <person name="Krigas N."/>
            <person name="Grigoriadou K."/>
            <person name="Maloupa E."/>
            <person name="Willems A."/>
        </authorList>
    </citation>
    <scope>NUCLEOTIDE SEQUENCE [LARGE SCALE GENOMIC DNA]</scope>
    <source>
        <strain evidence="3">LMG 31523</strain>
    </source>
</reference>
<keyword evidence="3" id="KW-1185">Reference proteome</keyword>
<dbReference type="Gene3D" id="3.40.190.10">
    <property type="entry name" value="Periplasmic binding protein-like II"/>
    <property type="match status" value="1"/>
</dbReference>
<name>A0ABS5ERF1_9PROT</name>
<comment type="caution">
    <text evidence="2">The sequence shown here is derived from an EMBL/GenBank/DDBJ whole genome shotgun (WGS) entry which is preliminary data.</text>
</comment>
<organism evidence="2 3">
    <name type="scientific">Plastoroseomonas hellenica</name>
    <dbReference type="NCBI Taxonomy" id="2687306"/>
    <lineage>
        <taxon>Bacteria</taxon>
        <taxon>Pseudomonadati</taxon>
        <taxon>Pseudomonadota</taxon>
        <taxon>Alphaproteobacteria</taxon>
        <taxon>Acetobacterales</taxon>
        <taxon>Acetobacteraceae</taxon>
        <taxon>Plastoroseomonas</taxon>
    </lineage>
</organism>
<comment type="similarity">
    <text evidence="1">Belongs to the UPF0065 (bug) family.</text>
</comment>
<dbReference type="EMBL" id="JAAGBB010000001">
    <property type="protein sequence ID" value="MBR0662874.1"/>
    <property type="molecule type" value="Genomic_DNA"/>
</dbReference>
<dbReference type="PIRSF" id="PIRSF017082">
    <property type="entry name" value="YflP"/>
    <property type="match status" value="1"/>
</dbReference>
<sequence length="340" mass="36005">MRANPSPIARKGNVLRKIQRRSFGALCGLGLLASPAGDARAQAYPARPVRFIVPYPAGGATDVVARLLSEKLTTKWGQPVVVENRAGAGATIGAQVVAQSAPDGYTLFETTSAHTISASLYRTLPYNPIRDFTAITLTATVPLVMVTAKSVPANTLQEFIAWAKAQPQGVTVASTGNGTAQHLTAELFKGKTGITSEHVPYRGDAPMITDLLGGLVQFAFATLSAVLPYINSGELKAIALAHGRRMSALPNVPTFAEAGMAEFEFATWFGTFAPAGLPGALRERIYQDISGIVADPAMTRRLVEMGAEVNNLAPAQFDAFIQQEAARWAEAVRISGAQIN</sequence>
<dbReference type="InterPro" id="IPR042100">
    <property type="entry name" value="Bug_dom1"/>
</dbReference>
<dbReference type="PANTHER" id="PTHR42928:SF5">
    <property type="entry name" value="BLR1237 PROTEIN"/>
    <property type="match status" value="1"/>
</dbReference>
<dbReference type="CDD" id="cd13578">
    <property type="entry name" value="PBP2_Bug27"/>
    <property type="match status" value="1"/>
</dbReference>
<evidence type="ECO:0000313" key="2">
    <source>
        <dbReference type="EMBL" id="MBR0662874.1"/>
    </source>
</evidence>
<gene>
    <name evidence="2" type="ORF">GXW71_00770</name>
</gene>
<dbReference type="PANTHER" id="PTHR42928">
    <property type="entry name" value="TRICARBOXYLATE-BINDING PROTEIN"/>
    <property type="match status" value="1"/>
</dbReference>
<dbReference type="Pfam" id="PF03401">
    <property type="entry name" value="TctC"/>
    <property type="match status" value="1"/>
</dbReference>
<evidence type="ECO:0000313" key="3">
    <source>
        <dbReference type="Proteomes" id="UP001196870"/>
    </source>
</evidence>
<dbReference type="InterPro" id="IPR005064">
    <property type="entry name" value="BUG"/>
</dbReference>
<dbReference type="Proteomes" id="UP001196870">
    <property type="component" value="Unassembled WGS sequence"/>
</dbReference>
<dbReference type="SUPFAM" id="SSF53850">
    <property type="entry name" value="Periplasmic binding protein-like II"/>
    <property type="match status" value="1"/>
</dbReference>
<protein>
    <submittedName>
        <fullName evidence="2">Tripartite tricarboxylate transporter substrate binding protein</fullName>
    </submittedName>
</protein>
<evidence type="ECO:0000256" key="1">
    <source>
        <dbReference type="ARBA" id="ARBA00006987"/>
    </source>
</evidence>
<accession>A0ABS5ERF1</accession>
<proteinExistence type="inferred from homology"/>
<dbReference type="Gene3D" id="3.40.190.150">
    <property type="entry name" value="Bordetella uptake gene, domain 1"/>
    <property type="match status" value="1"/>
</dbReference>